<comment type="caution">
    <text evidence="2">The sequence shown here is derived from an EMBL/GenBank/DDBJ whole genome shotgun (WGS) entry which is preliminary data.</text>
</comment>
<dbReference type="AlphaFoldDB" id="A0A9P5U4H3"/>
<proteinExistence type="predicted"/>
<sequence length="195" mass="21699">MKYYPYTYPEVDDGRGTPISLPEPYGLATLVYLCTVTSATEKENAGKHLSRLFGFPPGNLALLYLEDIYYQSSICHKKSPPSHFPTVFLHLSNKPIPSSQFHHPPRNPASAQPKRRFSQSQYYSEIPQTYLPCNTISTGEREEKALSWRLQRCGAEGNVRVNGALSVVAVIEKLPPHSMGGDEVEATATVDAEGW</sequence>
<gene>
    <name evidence="2" type="ORF">BDP27DRAFT_1366307</name>
</gene>
<name>A0A9P5U4H3_9AGAR</name>
<dbReference type="EMBL" id="JADNRY010000101">
    <property type="protein sequence ID" value="KAF9065614.1"/>
    <property type="molecule type" value="Genomic_DNA"/>
</dbReference>
<reference evidence="2" key="1">
    <citation type="submission" date="2020-11" db="EMBL/GenBank/DDBJ databases">
        <authorList>
            <consortium name="DOE Joint Genome Institute"/>
            <person name="Ahrendt S."/>
            <person name="Riley R."/>
            <person name="Andreopoulos W."/>
            <person name="Labutti K."/>
            <person name="Pangilinan J."/>
            <person name="Ruiz-Duenas F.J."/>
            <person name="Barrasa J.M."/>
            <person name="Sanchez-Garcia M."/>
            <person name="Camarero S."/>
            <person name="Miyauchi S."/>
            <person name="Serrano A."/>
            <person name="Linde D."/>
            <person name="Babiker R."/>
            <person name="Drula E."/>
            <person name="Ayuso-Fernandez I."/>
            <person name="Pacheco R."/>
            <person name="Padilla G."/>
            <person name="Ferreira P."/>
            <person name="Barriuso J."/>
            <person name="Kellner H."/>
            <person name="Castanera R."/>
            <person name="Alfaro M."/>
            <person name="Ramirez L."/>
            <person name="Pisabarro A.G."/>
            <person name="Kuo A."/>
            <person name="Tritt A."/>
            <person name="Lipzen A."/>
            <person name="He G."/>
            <person name="Yan M."/>
            <person name="Ng V."/>
            <person name="Cullen D."/>
            <person name="Martin F."/>
            <person name="Rosso M.-N."/>
            <person name="Henrissat B."/>
            <person name="Hibbett D."/>
            <person name="Martinez A.T."/>
            <person name="Grigoriev I.V."/>
        </authorList>
    </citation>
    <scope>NUCLEOTIDE SEQUENCE</scope>
    <source>
        <strain evidence="2">AH 40177</strain>
    </source>
</reference>
<keyword evidence="3" id="KW-1185">Reference proteome</keyword>
<evidence type="ECO:0000256" key="1">
    <source>
        <dbReference type="SAM" id="MobiDB-lite"/>
    </source>
</evidence>
<feature type="region of interest" description="Disordered" evidence="1">
    <location>
        <begin position="98"/>
        <end position="117"/>
    </location>
</feature>
<evidence type="ECO:0000313" key="2">
    <source>
        <dbReference type="EMBL" id="KAF9065614.1"/>
    </source>
</evidence>
<evidence type="ECO:0000313" key="3">
    <source>
        <dbReference type="Proteomes" id="UP000772434"/>
    </source>
</evidence>
<protein>
    <submittedName>
        <fullName evidence="2">Uncharacterized protein</fullName>
    </submittedName>
</protein>
<dbReference type="Proteomes" id="UP000772434">
    <property type="component" value="Unassembled WGS sequence"/>
</dbReference>
<organism evidence="2 3">
    <name type="scientific">Rhodocollybia butyracea</name>
    <dbReference type="NCBI Taxonomy" id="206335"/>
    <lineage>
        <taxon>Eukaryota</taxon>
        <taxon>Fungi</taxon>
        <taxon>Dikarya</taxon>
        <taxon>Basidiomycota</taxon>
        <taxon>Agaricomycotina</taxon>
        <taxon>Agaricomycetes</taxon>
        <taxon>Agaricomycetidae</taxon>
        <taxon>Agaricales</taxon>
        <taxon>Marasmiineae</taxon>
        <taxon>Omphalotaceae</taxon>
        <taxon>Rhodocollybia</taxon>
    </lineage>
</organism>
<accession>A0A9P5U4H3</accession>